<dbReference type="InterPro" id="IPR014729">
    <property type="entry name" value="Rossmann-like_a/b/a_fold"/>
</dbReference>
<dbReference type="SUPFAM" id="SSF52402">
    <property type="entry name" value="Adenine nucleotide alpha hydrolases-like"/>
    <property type="match status" value="1"/>
</dbReference>
<dbReference type="PANTHER" id="PTHR46268">
    <property type="entry name" value="STRESS RESPONSE PROTEIN NHAX"/>
    <property type="match status" value="1"/>
</dbReference>
<accession>A0A956SEG0</accession>
<dbReference type="InterPro" id="IPR006015">
    <property type="entry name" value="Universal_stress_UspA"/>
</dbReference>
<evidence type="ECO:0000313" key="4">
    <source>
        <dbReference type="Proteomes" id="UP000739538"/>
    </source>
</evidence>
<dbReference type="PANTHER" id="PTHR46268:SF6">
    <property type="entry name" value="UNIVERSAL STRESS PROTEIN UP12"/>
    <property type="match status" value="1"/>
</dbReference>
<dbReference type="EMBL" id="JAGQHS010000102">
    <property type="protein sequence ID" value="MCA9757505.1"/>
    <property type="molecule type" value="Genomic_DNA"/>
</dbReference>
<dbReference type="PRINTS" id="PR01438">
    <property type="entry name" value="UNVRSLSTRESS"/>
</dbReference>
<proteinExistence type="inferred from homology"/>
<dbReference type="CDD" id="cd00293">
    <property type="entry name" value="USP-like"/>
    <property type="match status" value="1"/>
</dbReference>
<sequence>MYTRILVPLENSEADQTILDHVLDLARLHRAHILFAHVAVGFAARYQDALDLQDSEEIRRARAYLASVKARFEEDGFDAEIVLETGDAASRLVELAESNECDLIAMATHRHGIFQDVLRGSVAHAVRHRTRIPVLMVPSR</sequence>
<feature type="domain" description="UspA" evidence="2">
    <location>
        <begin position="1"/>
        <end position="138"/>
    </location>
</feature>
<dbReference type="Proteomes" id="UP000739538">
    <property type="component" value="Unassembled WGS sequence"/>
</dbReference>
<comment type="caution">
    <text evidence="3">The sequence shown here is derived from an EMBL/GenBank/DDBJ whole genome shotgun (WGS) entry which is preliminary data.</text>
</comment>
<name>A0A956SEG0_UNCEI</name>
<reference evidence="3" key="1">
    <citation type="submission" date="2020-04" db="EMBL/GenBank/DDBJ databases">
        <authorList>
            <person name="Zhang T."/>
        </authorList>
    </citation>
    <scope>NUCLEOTIDE SEQUENCE</scope>
    <source>
        <strain evidence="3">HKST-UBA02</strain>
    </source>
</reference>
<evidence type="ECO:0000313" key="3">
    <source>
        <dbReference type="EMBL" id="MCA9757505.1"/>
    </source>
</evidence>
<dbReference type="Pfam" id="PF00582">
    <property type="entry name" value="Usp"/>
    <property type="match status" value="1"/>
</dbReference>
<reference evidence="3" key="2">
    <citation type="journal article" date="2021" name="Microbiome">
        <title>Successional dynamics and alternative stable states in a saline activated sludge microbial community over 9 years.</title>
        <authorList>
            <person name="Wang Y."/>
            <person name="Ye J."/>
            <person name="Ju F."/>
            <person name="Liu L."/>
            <person name="Boyd J.A."/>
            <person name="Deng Y."/>
            <person name="Parks D.H."/>
            <person name="Jiang X."/>
            <person name="Yin X."/>
            <person name="Woodcroft B.J."/>
            <person name="Tyson G.W."/>
            <person name="Hugenholtz P."/>
            <person name="Polz M.F."/>
            <person name="Zhang T."/>
        </authorList>
    </citation>
    <scope>NUCLEOTIDE SEQUENCE</scope>
    <source>
        <strain evidence="3">HKST-UBA02</strain>
    </source>
</reference>
<dbReference type="InterPro" id="IPR006016">
    <property type="entry name" value="UspA"/>
</dbReference>
<protein>
    <submittedName>
        <fullName evidence="3">Universal stress protein</fullName>
    </submittedName>
</protein>
<evidence type="ECO:0000256" key="1">
    <source>
        <dbReference type="ARBA" id="ARBA00008791"/>
    </source>
</evidence>
<dbReference type="Gene3D" id="3.40.50.620">
    <property type="entry name" value="HUPs"/>
    <property type="match status" value="1"/>
</dbReference>
<comment type="similarity">
    <text evidence="1">Belongs to the universal stress protein A family.</text>
</comment>
<gene>
    <name evidence="3" type="ORF">KDA27_16995</name>
</gene>
<evidence type="ECO:0000259" key="2">
    <source>
        <dbReference type="Pfam" id="PF00582"/>
    </source>
</evidence>
<organism evidence="3 4">
    <name type="scientific">Eiseniibacteriota bacterium</name>
    <dbReference type="NCBI Taxonomy" id="2212470"/>
    <lineage>
        <taxon>Bacteria</taxon>
        <taxon>Candidatus Eiseniibacteriota</taxon>
    </lineage>
</organism>
<dbReference type="AlphaFoldDB" id="A0A956SEG0"/>